<name>A0ABW5VQC0_9MICO</name>
<reference evidence="2" key="1">
    <citation type="journal article" date="2019" name="Int. J. Syst. Evol. Microbiol.">
        <title>The Global Catalogue of Microorganisms (GCM) 10K type strain sequencing project: providing services to taxonomists for standard genome sequencing and annotation.</title>
        <authorList>
            <consortium name="The Broad Institute Genomics Platform"/>
            <consortium name="The Broad Institute Genome Sequencing Center for Infectious Disease"/>
            <person name="Wu L."/>
            <person name="Ma J."/>
        </authorList>
    </citation>
    <scope>NUCLEOTIDE SEQUENCE [LARGE SCALE GENOMIC DNA]</scope>
    <source>
        <strain evidence="2">CCM 7044</strain>
    </source>
</reference>
<evidence type="ECO:0008006" key="3">
    <source>
        <dbReference type="Google" id="ProtNLM"/>
    </source>
</evidence>
<accession>A0ABW5VQC0</accession>
<sequence>MPLPTQDQAWPPPQLAHITPKLNEWAAWWTGNPADLSKAYHGTASPQVEDRPGQHRGGVVGALSRFWWGRPTNAGGQRRDDTHVPLAADIARASADLLFAEPLKVAVEQQAAQDRLDAVLTGDVLSTLTSAAEKTAALGGVYLKTVFDTEVAESAFLATEPADRAIPEFVHGRLRAVTFWRVLYTDDRQVWRHLERHELLAGDGVVQHSLYVGTPARLGRPFPLEAHPETAPLAGSVNDQGYITAGITKGLDVVYIPNKGDGEAKAWRKVPSAAGWGASDYDGAEPFLDDLDQQYASWMRDIRLGKARIIVAKYMLDDLGPGLGAGFDLDRDVYAPLKLAGTEDGDPPITPQQFAIRFAEHQATIDQWTDQIIGTAGYSPSTFGRDADGAAVTATEVVARGDRSTLTRNRNIRGWTPKLQQILPKLLTVDASVFGGTVDPTGLTVEFPDGVNESPETVARTAQALKMAGAASTRALVEMVHTDWDDTKVEEEVARIIAESPTALADPFSFGG</sequence>
<gene>
    <name evidence="1" type="ORF">ACFS27_03340</name>
</gene>
<proteinExistence type="predicted"/>
<dbReference type="Proteomes" id="UP001597479">
    <property type="component" value="Unassembled WGS sequence"/>
</dbReference>
<dbReference type="RefSeq" id="WP_377180329.1">
    <property type="nucleotide sequence ID" value="NZ_JBHUOG010000001.1"/>
</dbReference>
<evidence type="ECO:0000313" key="1">
    <source>
        <dbReference type="EMBL" id="MFD2792575.1"/>
    </source>
</evidence>
<comment type="caution">
    <text evidence="1">The sequence shown here is derived from an EMBL/GenBank/DDBJ whole genome shotgun (WGS) entry which is preliminary data.</text>
</comment>
<evidence type="ECO:0000313" key="2">
    <source>
        <dbReference type="Proteomes" id="UP001597479"/>
    </source>
</evidence>
<protein>
    <recommendedName>
        <fullName evidence="3">SPP1 Gp6-like portal protein</fullName>
    </recommendedName>
</protein>
<organism evidence="1 2">
    <name type="scientific">Promicromonospora vindobonensis</name>
    <dbReference type="NCBI Taxonomy" id="195748"/>
    <lineage>
        <taxon>Bacteria</taxon>
        <taxon>Bacillati</taxon>
        <taxon>Actinomycetota</taxon>
        <taxon>Actinomycetes</taxon>
        <taxon>Micrococcales</taxon>
        <taxon>Promicromonosporaceae</taxon>
        <taxon>Promicromonospora</taxon>
    </lineage>
</organism>
<dbReference type="EMBL" id="JBHUOG010000001">
    <property type="protein sequence ID" value="MFD2792575.1"/>
    <property type="molecule type" value="Genomic_DNA"/>
</dbReference>
<keyword evidence="2" id="KW-1185">Reference proteome</keyword>